<keyword evidence="3" id="KW-1185">Reference proteome</keyword>
<name>A0A9D4GDY6_DREPO</name>
<gene>
    <name evidence="2" type="ORF">DPMN_142108</name>
</gene>
<sequence>MATVEEAPICLSIADPDVIAELEHETTVSDDVIQAYSLSSKDWRQSQMSDTVMAELINHIQKGTRPTPQSISSEFSAAQKYLRD</sequence>
<reference evidence="2" key="1">
    <citation type="journal article" date="2019" name="bioRxiv">
        <title>The Genome of the Zebra Mussel, Dreissena polymorpha: A Resource for Invasive Species Research.</title>
        <authorList>
            <person name="McCartney M.A."/>
            <person name="Auch B."/>
            <person name="Kono T."/>
            <person name="Mallez S."/>
            <person name="Zhang Y."/>
            <person name="Obille A."/>
            <person name="Becker A."/>
            <person name="Abrahante J.E."/>
            <person name="Garbe J."/>
            <person name="Badalamenti J.P."/>
            <person name="Herman A."/>
            <person name="Mangelson H."/>
            <person name="Liachko I."/>
            <person name="Sullivan S."/>
            <person name="Sone E.D."/>
            <person name="Koren S."/>
            <person name="Silverstein K.A.T."/>
            <person name="Beckman K.B."/>
            <person name="Gohl D.M."/>
        </authorList>
    </citation>
    <scope>NUCLEOTIDE SEQUENCE</scope>
    <source>
        <strain evidence="2">Duluth1</strain>
        <tissue evidence="2">Whole animal</tissue>
    </source>
</reference>
<evidence type="ECO:0000256" key="1">
    <source>
        <dbReference type="SAM" id="MobiDB-lite"/>
    </source>
</evidence>
<dbReference type="AlphaFoldDB" id="A0A9D4GDY6"/>
<organism evidence="2 3">
    <name type="scientific">Dreissena polymorpha</name>
    <name type="common">Zebra mussel</name>
    <name type="synonym">Mytilus polymorpha</name>
    <dbReference type="NCBI Taxonomy" id="45954"/>
    <lineage>
        <taxon>Eukaryota</taxon>
        <taxon>Metazoa</taxon>
        <taxon>Spiralia</taxon>
        <taxon>Lophotrochozoa</taxon>
        <taxon>Mollusca</taxon>
        <taxon>Bivalvia</taxon>
        <taxon>Autobranchia</taxon>
        <taxon>Heteroconchia</taxon>
        <taxon>Euheterodonta</taxon>
        <taxon>Imparidentia</taxon>
        <taxon>Neoheterodontei</taxon>
        <taxon>Myida</taxon>
        <taxon>Dreissenoidea</taxon>
        <taxon>Dreissenidae</taxon>
        <taxon>Dreissena</taxon>
    </lineage>
</organism>
<protein>
    <submittedName>
        <fullName evidence="2">Uncharacterized protein</fullName>
    </submittedName>
</protein>
<reference evidence="2" key="2">
    <citation type="submission" date="2020-11" db="EMBL/GenBank/DDBJ databases">
        <authorList>
            <person name="McCartney M.A."/>
            <person name="Auch B."/>
            <person name="Kono T."/>
            <person name="Mallez S."/>
            <person name="Becker A."/>
            <person name="Gohl D.M."/>
            <person name="Silverstein K.A.T."/>
            <person name="Koren S."/>
            <person name="Bechman K.B."/>
            <person name="Herman A."/>
            <person name="Abrahante J.E."/>
            <person name="Garbe J."/>
        </authorList>
    </citation>
    <scope>NUCLEOTIDE SEQUENCE</scope>
    <source>
        <strain evidence="2">Duluth1</strain>
        <tissue evidence="2">Whole animal</tissue>
    </source>
</reference>
<accession>A0A9D4GDY6</accession>
<feature type="region of interest" description="Disordered" evidence="1">
    <location>
        <begin position="63"/>
        <end position="84"/>
    </location>
</feature>
<feature type="compositionally biased region" description="Polar residues" evidence="1">
    <location>
        <begin position="64"/>
        <end position="76"/>
    </location>
</feature>
<dbReference type="Proteomes" id="UP000828390">
    <property type="component" value="Unassembled WGS sequence"/>
</dbReference>
<evidence type="ECO:0000313" key="2">
    <source>
        <dbReference type="EMBL" id="KAH3813643.1"/>
    </source>
</evidence>
<proteinExistence type="predicted"/>
<dbReference type="EMBL" id="JAIWYP010000006">
    <property type="protein sequence ID" value="KAH3813643.1"/>
    <property type="molecule type" value="Genomic_DNA"/>
</dbReference>
<comment type="caution">
    <text evidence="2">The sequence shown here is derived from an EMBL/GenBank/DDBJ whole genome shotgun (WGS) entry which is preliminary data.</text>
</comment>
<evidence type="ECO:0000313" key="3">
    <source>
        <dbReference type="Proteomes" id="UP000828390"/>
    </source>
</evidence>